<dbReference type="SUPFAM" id="SSF47336">
    <property type="entry name" value="ACP-like"/>
    <property type="match status" value="1"/>
</dbReference>
<dbReference type="Proteomes" id="UP001596157">
    <property type="component" value="Unassembled WGS sequence"/>
</dbReference>
<dbReference type="InterPro" id="IPR000873">
    <property type="entry name" value="AMP-dep_synth/lig_dom"/>
</dbReference>
<dbReference type="PROSITE" id="PS00455">
    <property type="entry name" value="AMP_BINDING"/>
    <property type="match status" value="1"/>
</dbReference>
<organism evidence="6 7">
    <name type="scientific">Actinokineospora guangxiensis</name>
    <dbReference type="NCBI Taxonomy" id="1490288"/>
    <lineage>
        <taxon>Bacteria</taxon>
        <taxon>Bacillati</taxon>
        <taxon>Actinomycetota</taxon>
        <taxon>Actinomycetes</taxon>
        <taxon>Pseudonocardiales</taxon>
        <taxon>Pseudonocardiaceae</taxon>
        <taxon>Actinokineospora</taxon>
    </lineage>
</organism>
<evidence type="ECO:0000259" key="5">
    <source>
        <dbReference type="PROSITE" id="PS50075"/>
    </source>
</evidence>
<keyword evidence="7" id="KW-1185">Reference proteome</keyword>
<dbReference type="Gene3D" id="2.30.38.10">
    <property type="entry name" value="Luciferase, Domain 3"/>
    <property type="match status" value="1"/>
</dbReference>
<evidence type="ECO:0000313" key="6">
    <source>
        <dbReference type="EMBL" id="MFC5288471.1"/>
    </source>
</evidence>
<dbReference type="Gene3D" id="3.40.50.980">
    <property type="match status" value="2"/>
</dbReference>
<dbReference type="Gene3D" id="3.30.559.10">
    <property type="entry name" value="Chloramphenicol acetyltransferase-like domain"/>
    <property type="match status" value="1"/>
</dbReference>
<dbReference type="SMART" id="SM00823">
    <property type="entry name" value="PKS_PP"/>
    <property type="match status" value="1"/>
</dbReference>
<evidence type="ECO:0000256" key="4">
    <source>
        <dbReference type="SAM" id="MobiDB-lite"/>
    </source>
</evidence>
<dbReference type="InterPro" id="IPR036736">
    <property type="entry name" value="ACP-like_sf"/>
</dbReference>
<dbReference type="EMBL" id="JBHSKF010000006">
    <property type="protein sequence ID" value="MFC5288471.1"/>
    <property type="molecule type" value="Genomic_DNA"/>
</dbReference>
<dbReference type="Pfam" id="PF00501">
    <property type="entry name" value="AMP-binding"/>
    <property type="match status" value="1"/>
</dbReference>
<dbReference type="Pfam" id="PF00550">
    <property type="entry name" value="PP-binding"/>
    <property type="match status" value="1"/>
</dbReference>
<dbReference type="PROSITE" id="PS50075">
    <property type="entry name" value="CARRIER"/>
    <property type="match status" value="1"/>
</dbReference>
<feature type="region of interest" description="Disordered" evidence="4">
    <location>
        <begin position="567"/>
        <end position="593"/>
    </location>
</feature>
<dbReference type="InterPro" id="IPR023213">
    <property type="entry name" value="CAT-like_dom_sf"/>
</dbReference>
<feature type="domain" description="Carrier" evidence="5">
    <location>
        <begin position="495"/>
        <end position="570"/>
    </location>
</feature>
<sequence>MFWRQVADHPDRVAVVDSAQHLTYRALGRRARAWTWRLQKAGVGHGDLVGVHLDRSADLVAAMLGVLTAGAAYVPLDPAYPRERLDYMVADAGMAVLVTADPTLAGPRGADVPVIAPGDIPREQPHPTRVAPMHADHLAYVLYTSGSTGAPKGVGITHANAVDLLRWSATMFGVELDRVLASTSVCFDCSILEIFGPLSTGGTTVVGSGPEAVADGSHAAAVRLIHTVPSVVADLLRTGRLPSSVTTAIVGGEALLPAVVERIYSGSAIQRLVNLYGPTEYTSYATAAVVPRSPDDHAVPPIGRPVANTDIHIITEHGLLAGSGTGELAIAGAGLARGYLGKPALTAERFVPEPAGGEPGRRMYRTGDLGHRDADGLLFFLGRVDDQIKHRGVRIEPAEIEQALMAVPGVAEAAVVQADVLGRSVLGAFVAPDRPGGLDGVDLRAHLRASLPSPLVPEVVTELDRLPRTPNGKLDRANLPAVRLPAAAPCASAVDATSSWVPVLARMWAEAIGVAEVDPSADIFDIGGHSLAALRVRGGITALLGEEPPARLLFTTPTVNALAQELDRCYGPPPPAGSPRSVPLPQPTEPGPLSPTQRAVLDWTVERPDAADLLLPLVVRVRGPIGLRALGNALLDLQRRHHILRTVVENEPAAPPRFVRLPRAAAQARLLDLSGLPAALAESTARQVAEEVSTAPMRLSAGPPIRATLIRLGRQDLVLALAIHRIAADAWSVELVSHEILRAYGAAITGEPAVLPEPVHYSDWAAEQRRALASESGRAQLDRWTTRLAGVTPLALTAGARIPGPAEPTRAFAAVPAETLTLVDALARAERATPFMVYAAAYAVLLRVLTGQSDLVIGCPTAGRDHPGLTEVIGPCAESFPLRCDLAAVSTFRGLVGQVRDRAVEAFGDADVPFAVLADRLGAAAGRHPAYQAAIVLQQGQSLLNPNHREDVFGAAAVGGVDIGPFLDQPPGTALDVELMLFPRDRDVEVVLDCRPDAVAPARVASLAEGFAELLGHLCGAPDGGLTSVGAAGDELGGAFNRKT</sequence>
<accession>A0ABW0ERE0</accession>
<proteinExistence type="predicted"/>
<comment type="caution">
    <text evidence="6">The sequence shown here is derived from an EMBL/GenBank/DDBJ whole genome shotgun (WGS) entry which is preliminary data.</text>
</comment>
<dbReference type="RefSeq" id="WP_378248318.1">
    <property type="nucleotide sequence ID" value="NZ_JBHSKF010000006.1"/>
</dbReference>
<protein>
    <submittedName>
        <fullName evidence="6">Amino acid adenylation domain-containing protein</fullName>
    </submittedName>
</protein>
<comment type="cofactor">
    <cofactor evidence="1">
        <name>pantetheine 4'-phosphate</name>
        <dbReference type="ChEBI" id="CHEBI:47942"/>
    </cofactor>
</comment>
<evidence type="ECO:0000313" key="7">
    <source>
        <dbReference type="Proteomes" id="UP001596157"/>
    </source>
</evidence>
<dbReference type="InterPro" id="IPR020845">
    <property type="entry name" value="AMP-binding_CS"/>
</dbReference>
<reference evidence="7" key="1">
    <citation type="journal article" date="2019" name="Int. J. Syst. Evol. Microbiol.">
        <title>The Global Catalogue of Microorganisms (GCM) 10K type strain sequencing project: providing services to taxonomists for standard genome sequencing and annotation.</title>
        <authorList>
            <consortium name="The Broad Institute Genomics Platform"/>
            <consortium name="The Broad Institute Genome Sequencing Center for Infectious Disease"/>
            <person name="Wu L."/>
            <person name="Ma J."/>
        </authorList>
    </citation>
    <scope>NUCLEOTIDE SEQUENCE [LARGE SCALE GENOMIC DNA]</scope>
    <source>
        <strain evidence="7">CCUG 59778</strain>
    </source>
</reference>
<evidence type="ECO:0000256" key="2">
    <source>
        <dbReference type="ARBA" id="ARBA00022450"/>
    </source>
</evidence>
<dbReference type="SUPFAM" id="SSF56801">
    <property type="entry name" value="Acetyl-CoA synthetase-like"/>
    <property type="match status" value="1"/>
</dbReference>
<dbReference type="Pfam" id="PF13193">
    <property type="entry name" value="AMP-binding_C"/>
    <property type="match status" value="1"/>
</dbReference>
<keyword evidence="2" id="KW-0596">Phosphopantetheine</keyword>
<evidence type="ECO:0000256" key="3">
    <source>
        <dbReference type="ARBA" id="ARBA00022553"/>
    </source>
</evidence>
<evidence type="ECO:0000256" key="1">
    <source>
        <dbReference type="ARBA" id="ARBA00001957"/>
    </source>
</evidence>
<dbReference type="Gene3D" id="3.30.559.30">
    <property type="entry name" value="Nonribosomal peptide synthetase, condensation domain"/>
    <property type="match status" value="1"/>
</dbReference>
<dbReference type="NCBIfam" id="TIGR01733">
    <property type="entry name" value="AA-adenyl-dom"/>
    <property type="match status" value="1"/>
</dbReference>
<dbReference type="InterPro" id="IPR001242">
    <property type="entry name" value="Condensation_dom"/>
</dbReference>
<dbReference type="InterPro" id="IPR009081">
    <property type="entry name" value="PP-bd_ACP"/>
</dbReference>
<dbReference type="PANTHER" id="PTHR45527">
    <property type="entry name" value="NONRIBOSOMAL PEPTIDE SYNTHETASE"/>
    <property type="match status" value="1"/>
</dbReference>
<dbReference type="SUPFAM" id="SSF52777">
    <property type="entry name" value="CoA-dependent acyltransferases"/>
    <property type="match status" value="2"/>
</dbReference>
<dbReference type="InterPro" id="IPR006162">
    <property type="entry name" value="Ppantetheine_attach_site"/>
</dbReference>
<feature type="compositionally biased region" description="Pro residues" evidence="4">
    <location>
        <begin position="571"/>
        <end position="593"/>
    </location>
</feature>
<gene>
    <name evidence="6" type="ORF">ACFPM7_15530</name>
</gene>
<keyword evidence="3" id="KW-0597">Phosphoprotein</keyword>
<dbReference type="InterPro" id="IPR045851">
    <property type="entry name" value="AMP-bd_C_sf"/>
</dbReference>
<dbReference type="InterPro" id="IPR020806">
    <property type="entry name" value="PKS_PP-bd"/>
</dbReference>
<dbReference type="Pfam" id="PF00668">
    <property type="entry name" value="Condensation"/>
    <property type="match status" value="1"/>
</dbReference>
<dbReference type="PROSITE" id="PS00012">
    <property type="entry name" value="PHOSPHOPANTETHEINE"/>
    <property type="match status" value="1"/>
</dbReference>
<dbReference type="Gene3D" id="3.30.300.30">
    <property type="match status" value="1"/>
</dbReference>
<dbReference type="InterPro" id="IPR010071">
    <property type="entry name" value="AA_adenyl_dom"/>
</dbReference>
<name>A0ABW0ERE0_9PSEU</name>
<dbReference type="InterPro" id="IPR025110">
    <property type="entry name" value="AMP-bd_C"/>
</dbReference>
<dbReference type="CDD" id="cd05930">
    <property type="entry name" value="A_NRPS"/>
    <property type="match status" value="1"/>
</dbReference>
<dbReference type="Gene3D" id="1.10.1200.10">
    <property type="entry name" value="ACP-like"/>
    <property type="match status" value="1"/>
</dbReference>
<dbReference type="PANTHER" id="PTHR45527:SF1">
    <property type="entry name" value="FATTY ACID SYNTHASE"/>
    <property type="match status" value="1"/>
</dbReference>